<dbReference type="EMBL" id="JAAEDI010000007">
    <property type="protein sequence ID" value="MBR0649616.1"/>
    <property type="molecule type" value="Genomic_DNA"/>
</dbReference>
<keyword evidence="2" id="KW-1185">Reference proteome</keyword>
<gene>
    <name evidence="1" type="ORF">GXW78_08085</name>
</gene>
<sequence length="135" mass="13588">MTPRLIVLAATLVAGCAPESTRLSGAETRGLTDSPRTVPAAATPVQGGTQMELVAADGTVLTGLLATEQQPVVVPIMATGQPLVGGGTDLVGNIADTSGVSVMGCRFRLLNPPRGLDGGGTGRCEGGGRRVDFLF</sequence>
<reference evidence="2" key="1">
    <citation type="journal article" date="2021" name="Syst. Appl. Microbiol.">
        <title>Roseomonas hellenica sp. nov., isolated from roots of wild-growing Alkanna tinctoria.</title>
        <authorList>
            <person name="Rat A."/>
            <person name="Naranjo H.D."/>
            <person name="Lebbe L."/>
            <person name="Cnockaert M."/>
            <person name="Krigas N."/>
            <person name="Grigoriadou K."/>
            <person name="Maloupa E."/>
            <person name="Willems A."/>
        </authorList>
    </citation>
    <scope>NUCLEOTIDE SEQUENCE [LARGE SCALE GENOMIC DNA]</scope>
    <source>
        <strain evidence="2">LMG 31159</strain>
    </source>
</reference>
<proteinExistence type="predicted"/>
<dbReference type="PROSITE" id="PS51257">
    <property type="entry name" value="PROKAR_LIPOPROTEIN"/>
    <property type="match status" value="1"/>
</dbReference>
<dbReference type="RefSeq" id="WP_211867710.1">
    <property type="nucleotide sequence ID" value="NZ_JAAEDI010000007.1"/>
</dbReference>
<accession>A0ABS5EF17</accession>
<evidence type="ECO:0000313" key="1">
    <source>
        <dbReference type="EMBL" id="MBR0649616.1"/>
    </source>
</evidence>
<evidence type="ECO:0000313" key="2">
    <source>
        <dbReference type="Proteomes" id="UP000698752"/>
    </source>
</evidence>
<dbReference type="Proteomes" id="UP000698752">
    <property type="component" value="Unassembled WGS sequence"/>
</dbReference>
<protein>
    <submittedName>
        <fullName evidence="1">Uncharacterized protein</fullName>
    </submittedName>
</protein>
<comment type="caution">
    <text evidence="1">The sequence shown here is derived from an EMBL/GenBank/DDBJ whole genome shotgun (WGS) entry which is preliminary data.</text>
</comment>
<organism evidence="1 2">
    <name type="scientific">Neoroseomonas terrae</name>
    <dbReference type="NCBI Taxonomy" id="424799"/>
    <lineage>
        <taxon>Bacteria</taxon>
        <taxon>Pseudomonadati</taxon>
        <taxon>Pseudomonadota</taxon>
        <taxon>Alphaproteobacteria</taxon>
        <taxon>Acetobacterales</taxon>
        <taxon>Acetobacteraceae</taxon>
        <taxon>Neoroseomonas</taxon>
    </lineage>
</organism>
<name>A0ABS5EF17_9PROT</name>